<dbReference type="FunFam" id="1.10.630.10:FF:000047">
    <property type="entry name" value="Cytochrome P450 monooxygenase"/>
    <property type="match status" value="1"/>
</dbReference>
<feature type="binding site" description="axial binding residue" evidence="14">
    <location>
        <position position="454"/>
    </location>
    <ligand>
        <name>heme</name>
        <dbReference type="ChEBI" id="CHEBI:30413"/>
    </ligand>
    <ligandPart>
        <name>Fe</name>
        <dbReference type="ChEBI" id="CHEBI:18248"/>
    </ligandPart>
</feature>
<evidence type="ECO:0000256" key="9">
    <source>
        <dbReference type="ARBA" id="ARBA00023002"/>
    </source>
</evidence>
<protein>
    <submittedName>
        <fullName evidence="17">Cytochrome P450</fullName>
    </submittedName>
</protein>
<evidence type="ECO:0000256" key="5">
    <source>
        <dbReference type="ARBA" id="ARBA00022617"/>
    </source>
</evidence>
<evidence type="ECO:0000256" key="13">
    <source>
        <dbReference type="ARBA" id="ARBA00023180"/>
    </source>
</evidence>
<sequence>MATMVETGVLKPVSLIGTFVILSIAYFLGKIVYILANDPLKHVPGPKINAISRIPYIRHLLRGTTVDNVVTLHRKYGSVVRISPNELSFTSGDTAWQDIYGFRTGKMKGHLNTQKDPFWYPPPVNGTPSILLDNDEGHSKGRRLLSHAFSDKALHEQELLIQKYVDQLVDRLVEVSSTDSSPVDMTKFFNWTTFDVIADLLFGEPFGCLQDLSTHKYIKLLFDSVKASGLMYIVGYFPFVKYLGKLVVNKDMLVKRKEFMQWISSQVAKRLERETDRPDFMSHILTHNGEKGLEMSKAQLDSNAFLILTAGSETTATLLSGATFLLLKNPDKLEKLKQEVRGRWKEYSDITLAEVNSAPYLIATLNECLRYFPPVPTGFERRIPTGGEIISGIFVPEGTAVQVSQYPTHHSEANFKDAEKFVPERWLENDPLSAEYVNDKKSAMQPFSFGPRNCIGKNLAHAEMRLIMAKLIWSFDMELDSKSEDWLERCRVFTLWDKPELAVRLTPVRRA</sequence>
<keyword evidence="18" id="KW-1185">Reference proteome</keyword>
<keyword evidence="11 15" id="KW-0503">Monooxygenase</keyword>
<evidence type="ECO:0000256" key="10">
    <source>
        <dbReference type="ARBA" id="ARBA00023004"/>
    </source>
</evidence>
<dbReference type="InterPro" id="IPR001128">
    <property type="entry name" value="Cyt_P450"/>
</dbReference>
<dbReference type="OrthoDB" id="1470350at2759"/>
<accession>A0A9Q9EG67</accession>
<dbReference type="GO" id="GO:0016020">
    <property type="term" value="C:membrane"/>
    <property type="evidence" value="ECO:0007669"/>
    <property type="project" value="UniProtKB-SubCell"/>
</dbReference>
<comment type="subcellular location">
    <subcellularLocation>
        <location evidence="2">Membrane</location>
        <topology evidence="2">Single-pass membrane protein</topology>
    </subcellularLocation>
</comment>
<organism evidence="17 18">
    <name type="scientific">Septoria linicola</name>
    <dbReference type="NCBI Taxonomy" id="215465"/>
    <lineage>
        <taxon>Eukaryota</taxon>
        <taxon>Fungi</taxon>
        <taxon>Dikarya</taxon>
        <taxon>Ascomycota</taxon>
        <taxon>Pezizomycotina</taxon>
        <taxon>Dothideomycetes</taxon>
        <taxon>Dothideomycetidae</taxon>
        <taxon>Mycosphaerellales</taxon>
        <taxon>Mycosphaerellaceae</taxon>
        <taxon>Septoria</taxon>
    </lineage>
</organism>
<dbReference type="Proteomes" id="UP001056384">
    <property type="component" value="Chromosome 1"/>
</dbReference>
<dbReference type="Gene3D" id="1.10.630.10">
    <property type="entry name" value="Cytochrome P450"/>
    <property type="match status" value="1"/>
</dbReference>
<dbReference type="GO" id="GO:0005506">
    <property type="term" value="F:iron ion binding"/>
    <property type="evidence" value="ECO:0007669"/>
    <property type="project" value="InterPro"/>
</dbReference>
<comment type="cofactor">
    <cofactor evidence="1 14">
        <name>heme</name>
        <dbReference type="ChEBI" id="CHEBI:30413"/>
    </cofactor>
</comment>
<dbReference type="EMBL" id="CP099418">
    <property type="protein sequence ID" value="USW48614.1"/>
    <property type="molecule type" value="Genomic_DNA"/>
</dbReference>
<evidence type="ECO:0000313" key="17">
    <source>
        <dbReference type="EMBL" id="USW48614.1"/>
    </source>
</evidence>
<evidence type="ECO:0000313" key="18">
    <source>
        <dbReference type="Proteomes" id="UP001056384"/>
    </source>
</evidence>
<evidence type="ECO:0000256" key="1">
    <source>
        <dbReference type="ARBA" id="ARBA00001971"/>
    </source>
</evidence>
<evidence type="ECO:0000256" key="14">
    <source>
        <dbReference type="PIRSR" id="PIRSR602401-1"/>
    </source>
</evidence>
<keyword evidence="9 15" id="KW-0560">Oxidoreductase</keyword>
<keyword evidence="6 16" id="KW-0812">Transmembrane</keyword>
<evidence type="ECO:0000256" key="11">
    <source>
        <dbReference type="ARBA" id="ARBA00023033"/>
    </source>
</evidence>
<dbReference type="CDD" id="cd11058">
    <property type="entry name" value="CYP60B-like"/>
    <property type="match status" value="1"/>
</dbReference>
<dbReference type="AlphaFoldDB" id="A0A9Q9EG67"/>
<dbReference type="GO" id="GO:0016705">
    <property type="term" value="F:oxidoreductase activity, acting on paired donors, with incorporation or reduction of molecular oxygen"/>
    <property type="evidence" value="ECO:0007669"/>
    <property type="project" value="InterPro"/>
</dbReference>
<evidence type="ECO:0000256" key="16">
    <source>
        <dbReference type="SAM" id="Phobius"/>
    </source>
</evidence>
<keyword evidence="8 16" id="KW-1133">Transmembrane helix</keyword>
<reference evidence="17" key="1">
    <citation type="submission" date="2022-06" db="EMBL/GenBank/DDBJ databases">
        <title>Complete genome sequences of two strains of the flax pathogen Septoria linicola.</title>
        <authorList>
            <person name="Lapalu N."/>
            <person name="Simon A."/>
            <person name="Demenou B."/>
            <person name="Paumier D."/>
            <person name="Guillot M.-P."/>
            <person name="Gout L."/>
            <person name="Valade R."/>
        </authorList>
    </citation>
    <scope>NUCLEOTIDE SEQUENCE</scope>
    <source>
        <strain evidence="17">SE15195</strain>
    </source>
</reference>
<feature type="transmembrane region" description="Helical" evidence="16">
    <location>
        <begin position="12"/>
        <end position="36"/>
    </location>
</feature>
<evidence type="ECO:0000256" key="3">
    <source>
        <dbReference type="ARBA" id="ARBA00004685"/>
    </source>
</evidence>
<dbReference type="PRINTS" id="PR00463">
    <property type="entry name" value="EP450I"/>
</dbReference>
<keyword evidence="7 14" id="KW-0479">Metal-binding</keyword>
<proteinExistence type="inferred from homology"/>
<dbReference type="InterPro" id="IPR002401">
    <property type="entry name" value="Cyt_P450_E_grp-I"/>
</dbReference>
<dbReference type="GO" id="GO:0009403">
    <property type="term" value="P:toxin biosynthetic process"/>
    <property type="evidence" value="ECO:0007669"/>
    <property type="project" value="UniProtKB-ARBA"/>
</dbReference>
<dbReference type="InterPro" id="IPR050121">
    <property type="entry name" value="Cytochrome_P450_monoxygenase"/>
</dbReference>
<comment type="similarity">
    <text evidence="4 15">Belongs to the cytochrome P450 family.</text>
</comment>
<evidence type="ECO:0000256" key="12">
    <source>
        <dbReference type="ARBA" id="ARBA00023136"/>
    </source>
</evidence>
<evidence type="ECO:0000256" key="7">
    <source>
        <dbReference type="ARBA" id="ARBA00022723"/>
    </source>
</evidence>
<evidence type="ECO:0000256" key="15">
    <source>
        <dbReference type="RuleBase" id="RU000461"/>
    </source>
</evidence>
<keyword evidence="13" id="KW-0325">Glycoprotein</keyword>
<evidence type="ECO:0000256" key="2">
    <source>
        <dbReference type="ARBA" id="ARBA00004167"/>
    </source>
</evidence>
<evidence type="ECO:0000256" key="8">
    <source>
        <dbReference type="ARBA" id="ARBA00022989"/>
    </source>
</evidence>
<comment type="pathway">
    <text evidence="3">Mycotoxin biosynthesis.</text>
</comment>
<gene>
    <name evidence="17" type="ORF">Slin15195_G019330</name>
</gene>
<evidence type="ECO:0000256" key="6">
    <source>
        <dbReference type="ARBA" id="ARBA00022692"/>
    </source>
</evidence>
<keyword evidence="10 14" id="KW-0408">Iron</keyword>
<dbReference type="InterPro" id="IPR036396">
    <property type="entry name" value="Cyt_P450_sf"/>
</dbReference>
<dbReference type="SUPFAM" id="SSF48264">
    <property type="entry name" value="Cytochrome P450"/>
    <property type="match status" value="1"/>
</dbReference>
<dbReference type="PRINTS" id="PR00385">
    <property type="entry name" value="P450"/>
</dbReference>
<keyword evidence="5 14" id="KW-0349">Heme</keyword>
<name>A0A9Q9EG67_9PEZI</name>
<dbReference type="Pfam" id="PF00067">
    <property type="entry name" value="p450"/>
    <property type="match status" value="1"/>
</dbReference>
<dbReference type="InterPro" id="IPR017972">
    <property type="entry name" value="Cyt_P450_CS"/>
</dbReference>
<dbReference type="PANTHER" id="PTHR24305:SF210">
    <property type="entry name" value="CYTOCHROME P450 MONOOXYGENASE ASQL-RELATED"/>
    <property type="match status" value="1"/>
</dbReference>
<dbReference type="PROSITE" id="PS00086">
    <property type="entry name" value="CYTOCHROME_P450"/>
    <property type="match status" value="1"/>
</dbReference>
<dbReference type="GO" id="GO:0004497">
    <property type="term" value="F:monooxygenase activity"/>
    <property type="evidence" value="ECO:0007669"/>
    <property type="project" value="UniProtKB-KW"/>
</dbReference>
<dbReference type="GO" id="GO:0020037">
    <property type="term" value="F:heme binding"/>
    <property type="evidence" value="ECO:0007669"/>
    <property type="project" value="InterPro"/>
</dbReference>
<evidence type="ECO:0000256" key="4">
    <source>
        <dbReference type="ARBA" id="ARBA00010617"/>
    </source>
</evidence>
<dbReference type="PANTHER" id="PTHR24305">
    <property type="entry name" value="CYTOCHROME P450"/>
    <property type="match status" value="1"/>
</dbReference>
<keyword evidence="12 16" id="KW-0472">Membrane</keyword>